<dbReference type="AlphaFoldDB" id="A0A6S7K540"/>
<keyword evidence="3" id="KW-1185">Reference proteome</keyword>
<organism evidence="2 3">
    <name type="scientific">Paramuricea clavata</name>
    <name type="common">Red gorgonian</name>
    <name type="synonym">Violescent sea-whip</name>
    <dbReference type="NCBI Taxonomy" id="317549"/>
    <lineage>
        <taxon>Eukaryota</taxon>
        <taxon>Metazoa</taxon>
        <taxon>Cnidaria</taxon>
        <taxon>Anthozoa</taxon>
        <taxon>Octocorallia</taxon>
        <taxon>Malacalcyonacea</taxon>
        <taxon>Plexauridae</taxon>
        <taxon>Paramuricea</taxon>
    </lineage>
</organism>
<feature type="non-terminal residue" evidence="2">
    <location>
        <position position="1"/>
    </location>
</feature>
<proteinExistence type="predicted"/>
<protein>
    <submittedName>
        <fullName evidence="2">Uncharacterized protein</fullName>
    </submittedName>
</protein>
<comment type="caution">
    <text evidence="2">The sequence shown here is derived from an EMBL/GenBank/DDBJ whole genome shotgun (WGS) entry which is preliminary data.</text>
</comment>
<evidence type="ECO:0000256" key="1">
    <source>
        <dbReference type="SAM" id="MobiDB-lite"/>
    </source>
</evidence>
<evidence type="ECO:0000313" key="2">
    <source>
        <dbReference type="EMBL" id="CAB4038598.1"/>
    </source>
</evidence>
<name>A0A6S7K540_PARCT</name>
<reference evidence="2" key="1">
    <citation type="submission" date="2020-04" db="EMBL/GenBank/DDBJ databases">
        <authorList>
            <person name="Alioto T."/>
            <person name="Alioto T."/>
            <person name="Gomez Garrido J."/>
        </authorList>
    </citation>
    <scope>NUCLEOTIDE SEQUENCE</scope>
    <source>
        <strain evidence="2">A484AB</strain>
    </source>
</reference>
<feature type="compositionally biased region" description="Polar residues" evidence="1">
    <location>
        <begin position="34"/>
        <end position="49"/>
    </location>
</feature>
<accession>A0A6S7K540</accession>
<feature type="compositionally biased region" description="Polar residues" evidence="1">
    <location>
        <begin position="58"/>
        <end position="68"/>
    </location>
</feature>
<evidence type="ECO:0000313" key="3">
    <source>
        <dbReference type="Proteomes" id="UP001152795"/>
    </source>
</evidence>
<gene>
    <name evidence="2" type="ORF">PACLA_8A024535</name>
</gene>
<dbReference type="EMBL" id="CACRXK020024382">
    <property type="protein sequence ID" value="CAB4038598.1"/>
    <property type="molecule type" value="Genomic_DNA"/>
</dbReference>
<sequence length="111" mass="12231">MDLLAIFNRDNATINIEDTNTRIGQKFMTRPSTVVTTERSLRSAPQENFSSRKRALSSDETSQPPTKRLNTVLAGETPVINCRSDVIPAVSRGLATVEACNQATLQKPRDV</sequence>
<dbReference type="Proteomes" id="UP001152795">
    <property type="component" value="Unassembled WGS sequence"/>
</dbReference>
<feature type="region of interest" description="Disordered" evidence="1">
    <location>
        <begin position="34"/>
        <end position="68"/>
    </location>
</feature>